<evidence type="ECO:0000313" key="2">
    <source>
        <dbReference type="Proteomes" id="UP000184226"/>
    </source>
</evidence>
<evidence type="ECO:0000313" key="1">
    <source>
        <dbReference type="EMBL" id="SHH39003.1"/>
    </source>
</evidence>
<dbReference type="EMBL" id="FQXE01000003">
    <property type="protein sequence ID" value="SHH39003.1"/>
    <property type="molecule type" value="Genomic_DNA"/>
</dbReference>
<gene>
    <name evidence="1" type="ORF">SAMN04488135_103103</name>
</gene>
<dbReference type="AlphaFoldDB" id="A0A1M5SM68"/>
<protein>
    <submittedName>
        <fullName evidence="1">2-Methylisocitrate lyase, PEP mutase family</fullName>
    </submittedName>
</protein>
<dbReference type="PANTHER" id="PTHR42905">
    <property type="entry name" value="PHOSPHOENOLPYRUVATE CARBOXYLASE"/>
    <property type="match status" value="1"/>
</dbReference>
<dbReference type="RefSeq" id="WP_073102301.1">
    <property type="nucleotide sequence ID" value="NZ_FQXE01000003.1"/>
</dbReference>
<sequence>MTRTVAEKRALFRALHEQGCFVLPNPWDAGSARYLQGLGFKALATTSSGLAWSLGHADGALPRDVILAHLREMVAAADLPVNADFESGFAPDAQGVAESVRLAVETGVAGLSIEDSTGLAANPLYEIDVAVARLRAARAAIDKAGGDTLLVGRAENFFVGRPDLEDTIARLKAYAQAGADCLYAPGIRTRGQIAAVVAAVAPKPVNLLVGAASELTLQDIADLGVRRVSVGGALARSAWGGFMRAARSIAEQGRFDGFAGAAAGDELNAFFRMPGE</sequence>
<dbReference type="Gene3D" id="6.10.250.2750">
    <property type="match status" value="1"/>
</dbReference>
<reference evidence="1 2" key="1">
    <citation type="submission" date="2016-11" db="EMBL/GenBank/DDBJ databases">
        <authorList>
            <person name="Jaros S."/>
            <person name="Januszkiewicz K."/>
            <person name="Wedrychowicz H."/>
        </authorList>
    </citation>
    <scope>NUCLEOTIDE SEQUENCE [LARGE SCALE GENOMIC DNA]</scope>
    <source>
        <strain evidence="1 2">CGMCC 1.10190</strain>
    </source>
</reference>
<dbReference type="InterPro" id="IPR040442">
    <property type="entry name" value="Pyrv_kinase-like_dom_sf"/>
</dbReference>
<keyword evidence="2" id="KW-1185">Reference proteome</keyword>
<dbReference type="OrthoDB" id="9785398at2"/>
<dbReference type="CDD" id="cd00377">
    <property type="entry name" value="ICL_PEPM"/>
    <property type="match status" value="1"/>
</dbReference>
<dbReference type="GO" id="GO:0016829">
    <property type="term" value="F:lyase activity"/>
    <property type="evidence" value="ECO:0007669"/>
    <property type="project" value="UniProtKB-KW"/>
</dbReference>
<accession>A0A1M5SM68</accession>
<dbReference type="PANTHER" id="PTHR42905:SF16">
    <property type="entry name" value="CARBOXYPHOSPHONOENOLPYRUVATE PHOSPHONOMUTASE-LIKE PROTEIN (AFU_ORTHOLOGUE AFUA_5G07230)"/>
    <property type="match status" value="1"/>
</dbReference>
<dbReference type="InterPro" id="IPR015813">
    <property type="entry name" value="Pyrv/PenolPyrv_kinase-like_dom"/>
</dbReference>
<dbReference type="STRING" id="658167.SAMN04488135_103103"/>
<dbReference type="SUPFAM" id="SSF51621">
    <property type="entry name" value="Phosphoenolpyruvate/pyruvate domain"/>
    <property type="match status" value="1"/>
</dbReference>
<keyword evidence="1" id="KW-0456">Lyase</keyword>
<dbReference type="Proteomes" id="UP000184226">
    <property type="component" value="Unassembled WGS sequence"/>
</dbReference>
<dbReference type="Gene3D" id="3.20.20.60">
    <property type="entry name" value="Phosphoenolpyruvate-binding domains"/>
    <property type="match status" value="1"/>
</dbReference>
<name>A0A1M5SM68_9BURK</name>
<dbReference type="Pfam" id="PF13714">
    <property type="entry name" value="PEP_mutase"/>
    <property type="match status" value="1"/>
</dbReference>
<organism evidence="1 2">
    <name type="scientific">Pollutimonas bauzanensis</name>
    <dbReference type="NCBI Taxonomy" id="658167"/>
    <lineage>
        <taxon>Bacteria</taxon>
        <taxon>Pseudomonadati</taxon>
        <taxon>Pseudomonadota</taxon>
        <taxon>Betaproteobacteria</taxon>
        <taxon>Burkholderiales</taxon>
        <taxon>Alcaligenaceae</taxon>
        <taxon>Pollutimonas</taxon>
    </lineage>
</organism>
<proteinExistence type="predicted"/>
<dbReference type="InterPro" id="IPR039556">
    <property type="entry name" value="ICL/PEPM"/>
</dbReference>